<dbReference type="Gene3D" id="1.25.40.390">
    <property type="match status" value="1"/>
</dbReference>
<reference evidence="8 9" key="1">
    <citation type="submission" date="2020-04" db="EMBL/GenBank/DDBJ databases">
        <title>Chitinophaga sp. G-6-1-13 sp. nov., isolated from soil.</title>
        <authorList>
            <person name="Dahal R.H."/>
            <person name="Chaudhary D.K."/>
        </authorList>
    </citation>
    <scope>NUCLEOTIDE SEQUENCE [LARGE SCALE GENOMIC DNA]</scope>
    <source>
        <strain evidence="8 9">G-6-1-13</strain>
    </source>
</reference>
<evidence type="ECO:0000256" key="5">
    <source>
        <dbReference type="ARBA" id="ARBA00023237"/>
    </source>
</evidence>
<dbReference type="EMBL" id="JABBGC010000001">
    <property type="protein sequence ID" value="NML38676.1"/>
    <property type="molecule type" value="Genomic_DNA"/>
</dbReference>
<dbReference type="RefSeq" id="WP_169225653.1">
    <property type="nucleotide sequence ID" value="NZ_JABBGC010000001.1"/>
</dbReference>
<dbReference type="SUPFAM" id="SSF48452">
    <property type="entry name" value="TPR-like"/>
    <property type="match status" value="1"/>
</dbReference>
<gene>
    <name evidence="8" type="ORF">HHL17_15820</name>
</gene>
<proteinExistence type="inferred from homology"/>
<evidence type="ECO:0000256" key="3">
    <source>
        <dbReference type="ARBA" id="ARBA00022729"/>
    </source>
</evidence>
<dbReference type="AlphaFoldDB" id="A0A848GK45"/>
<evidence type="ECO:0000313" key="8">
    <source>
        <dbReference type="EMBL" id="NML38676.1"/>
    </source>
</evidence>
<comment type="caution">
    <text evidence="8">The sequence shown here is derived from an EMBL/GenBank/DDBJ whole genome shotgun (WGS) entry which is preliminary data.</text>
</comment>
<evidence type="ECO:0000256" key="1">
    <source>
        <dbReference type="ARBA" id="ARBA00004442"/>
    </source>
</evidence>
<comment type="similarity">
    <text evidence="2">Belongs to the SusD family.</text>
</comment>
<dbReference type="Pfam" id="PF07980">
    <property type="entry name" value="SusD_RagB"/>
    <property type="match status" value="1"/>
</dbReference>
<dbReference type="InterPro" id="IPR012944">
    <property type="entry name" value="SusD_RagB_dom"/>
</dbReference>
<organism evidence="8 9">
    <name type="scientific">Chitinophaga fulva</name>
    <dbReference type="NCBI Taxonomy" id="2728842"/>
    <lineage>
        <taxon>Bacteria</taxon>
        <taxon>Pseudomonadati</taxon>
        <taxon>Bacteroidota</taxon>
        <taxon>Chitinophagia</taxon>
        <taxon>Chitinophagales</taxon>
        <taxon>Chitinophagaceae</taxon>
        <taxon>Chitinophaga</taxon>
    </lineage>
</organism>
<sequence length="476" mass="53481">MMKRIIYTFTLLGTVVITSVSCKKELGKLPENAKVDGNTIIDQRTAEIALNGAYYRFAAVNGENITKWFEHEVPPAMFAGYMGYGYGADQAETGNNYAKSSYANIYWTSSYQLINAANGVIKGVTTVEDKRFTGNRKKEVLAEARFLRAYAHFKLLSFFGQWFDLSSPYGALVREDFAEVDALPKARSTVKDSYAFILADVDDAIANAPAENKVWYATRWAAMALKMRVLMSHGQPEDYKQVTDLADSIILRSKYTPEPQTKDIFYVKGLSSPEVILGIKPQQNQESYYYTLSRQYWPGASSLYVAKTALKDVLQNDPRGAWMIGTENRYAKGTYYFLKYIKQGDEPSILSETSYAFRLTEVYLLKAEAIVRSGGSLQAARNILKEVMGRAGVTDFSAVDNAASVNDLQKQLYLEIVRNLVAEDGQEWMALLRLPSSLIQELRPTANDKVKYILPIPHSEFLYNPAIGPQNPGYQE</sequence>
<feature type="domain" description="RagB/SusD" evidence="6">
    <location>
        <begin position="327"/>
        <end position="419"/>
    </location>
</feature>
<evidence type="ECO:0000256" key="4">
    <source>
        <dbReference type="ARBA" id="ARBA00023136"/>
    </source>
</evidence>
<dbReference type="GO" id="GO:0009279">
    <property type="term" value="C:cell outer membrane"/>
    <property type="evidence" value="ECO:0007669"/>
    <property type="project" value="UniProtKB-SubCell"/>
</dbReference>
<dbReference type="PROSITE" id="PS51257">
    <property type="entry name" value="PROKAR_LIPOPROTEIN"/>
    <property type="match status" value="1"/>
</dbReference>
<accession>A0A848GK45</accession>
<evidence type="ECO:0000259" key="7">
    <source>
        <dbReference type="Pfam" id="PF14322"/>
    </source>
</evidence>
<evidence type="ECO:0000256" key="2">
    <source>
        <dbReference type="ARBA" id="ARBA00006275"/>
    </source>
</evidence>
<keyword evidence="5" id="KW-0998">Cell outer membrane</keyword>
<dbReference type="Pfam" id="PF14322">
    <property type="entry name" value="SusD-like_3"/>
    <property type="match status" value="1"/>
</dbReference>
<feature type="domain" description="SusD-like N-terminal" evidence="7">
    <location>
        <begin position="91"/>
        <end position="229"/>
    </location>
</feature>
<comment type="subcellular location">
    <subcellularLocation>
        <location evidence="1">Cell outer membrane</location>
    </subcellularLocation>
</comment>
<keyword evidence="3" id="KW-0732">Signal</keyword>
<protein>
    <submittedName>
        <fullName evidence="8">RagB/SusD family nutrient uptake outer membrane protein</fullName>
    </submittedName>
</protein>
<keyword evidence="9" id="KW-1185">Reference proteome</keyword>
<evidence type="ECO:0000259" key="6">
    <source>
        <dbReference type="Pfam" id="PF07980"/>
    </source>
</evidence>
<evidence type="ECO:0000313" key="9">
    <source>
        <dbReference type="Proteomes" id="UP000583266"/>
    </source>
</evidence>
<dbReference type="InterPro" id="IPR011990">
    <property type="entry name" value="TPR-like_helical_dom_sf"/>
</dbReference>
<dbReference type="InterPro" id="IPR033985">
    <property type="entry name" value="SusD-like_N"/>
</dbReference>
<name>A0A848GK45_9BACT</name>
<dbReference type="Proteomes" id="UP000583266">
    <property type="component" value="Unassembled WGS sequence"/>
</dbReference>
<keyword evidence="4" id="KW-0472">Membrane</keyword>